<keyword evidence="4" id="KW-0456">Lyase</keyword>
<dbReference type="InterPro" id="IPR036052">
    <property type="entry name" value="TrpB-like_PALP_sf"/>
</dbReference>
<dbReference type="NCBIfam" id="TIGR01747">
    <property type="entry name" value="diampropi_NH3ly"/>
    <property type="match status" value="1"/>
</dbReference>
<evidence type="ECO:0000259" key="3">
    <source>
        <dbReference type="Pfam" id="PF00291"/>
    </source>
</evidence>
<dbReference type="EC" id="4.3.1.15" evidence="4"/>
<dbReference type="GO" id="GO:0008838">
    <property type="term" value="F:diaminopropionate ammonia-lyase activity"/>
    <property type="evidence" value="ECO:0007669"/>
    <property type="project" value="UniProtKB-EC"/>
</dbReference>
<dbReference type="SUPFAM" id="SSF53686">
    <property type="entry name" value="Tryptophan synthase beta subunit-like PLP-dependent enzymes"/>
    <property type="match status" value="1"/>
</dbReference>
<evidence type="ECO:0000256" key="2">
    <source>
        <dbReference type="ARBA" id="ARBA00022898"/>
    </source>
</evidence>
<evidence type="ECO:0000313" key="4">
    <source>
        <dbReference type="EMBL" id="NEZ54372.1"/>
    </source>
</evidence>
<dbReference type="PANTHER" id="PTHR42937:SF1">
    <property type="entry name" value="DIAMINOPROPIONATE AMMONIA-LYASE"/>
    <property type="match status" value="1"/>
</dbReference>
<dbReference type="AlphaFoldDB" id="A0A6M0RF40"/>
<dbReference type="InterPro" id="IPR010081">
    <property type="entry name" value="DiNH2opropionate_NH3_lyase"/>
</dbReference>
<dbReference type="Proteomes" id="UP000481033">
    <property type="component" value="Unassembled WGS sequence"/>
</dbReference>
<gene>
    <name evidence="4" type="ORF">DXZ20_01385</name>
</gene>
<comment type="cofactor">
    <cofactor evidence="1">
        <name>pyridoxal 5'-phosphate</name>
        <dbReference type="ChEBI" id="CHEBI:597326"/>
    </cofactor>
</comment>
<organism evidence="4 5">
    <name type="scientific">Adonisia turfae CCMR0081</name>
    <dbReference type="NCBI Taxonomy" id="2292702"/>
    <lineage>
        <taxon>Bacteria</taxon>
        <taxon>Bacillati</taxon>
        <taxon>Cyanobacteriota</taxon>
        <taxon>Adonisia</taxon>
        <taxon>Adonisia turfae</taxon>
    </lineage>
</organism>
<evidence type="ECO:0000256" key="1">
    <source>
        <dbReference type="ARBA" id="ARBA00001933"/>
    </source>
</evidence>
<sequence length="392" mass="42810">MNKDAIAYQVQRITQIPEPTLFAFVNGETANHVNKFHSSLPNYTPTPLVRLSKLASRLGISEILVKDESQRFDLNAFKVLGASYGIAKYLGKILKLNKDELTFSHIVAEKSKYEQITFVTATDGNHGRAVAWSANLLGCKSVVYLPKGASQARLDAIRKYGADASITTMNYDDTVLHAAQKAQAEGWILLQDTSWEGYEAVPTHIMQGYSTLITEYCQQQPDIWPTHVFVQAGVGSLAAGILARLCGLSDRPMPKFVVVEPQGAPCLFASKTHNKLFRVQGDLPTIMAGLACGEPSHLGWPLLKSAASGFLMCSDDVARRGMKVLGNPLTGDQRIISGESGAVTLGALFEILSNTDFLDIKQALNLTSASKVLLFSTEGDTDPEVYRDIVWR</sequence>
<dbReference type="NCBIfam" id="NF006058">
    <property type="entry name" value="PRK08206.1"/>
    <property type="match status" value="1"/>
</dbReference>
<dbReference type="InterPro" id="IPR001926">
    <property type="entry name" value="TrpB-like_PALP"/>
</dbReference>
<feature type="domain" description="Tryptophan synthase beta chain-like PALP" evidence="3">
    <location>
        <begin position="42"/>
        <end position="350"/>
    </location>
</feature>
<comment type="caution">
    <text evidence="4">The sequence shown here is derived from an EMBL/GenBank/DDBJ whole genome shotgun (WGS) entry which is preliminary data.</text>
</comment>
<dbReference type="GO" id="GO:0030170">
    <property type="term" value="F:pyridoxal phosphate binding"/>
    <property type="evidence" value="ECO:0007669"/>
    <property type="project" value="InterPro"/>
</dbReference>
<dbReference type="EMBL" id="QXHD01000003">
    <property type="protein sequence ID" value="NEZ54372.1"/>
    <property type="molecule type" value="Genomic_DNA"/>
</dbReference>
<dbReference type="GO" id="GO:1901605">
    <property type="term" value="P:alpha-amino acid metabolic process"/>
    <property type="evidence" value="ECO:0007669"/>
    <property type="project" value="UniProtKB-ARBA"/>
</dbReference>
<dbReference type="RefSeq" id="WP_163695927.1">
    <property type="nucleotide sequence ID" value="NZ_QXHD01000003.1"/>
</dbReference>
<name>A0A6M0RF40_9CYAN</name>
<protein>
    <submittedName>
        <fullName evidence="4">Diaminopropionate ammonia-lyase</fullName>
        <ecNumber evidence="4">4.3.1.15</ecNumber>
    </submittedName>
</protein>
<accession>A0A6M0RF40</accession>
<proteinExistence type="predicted"/>
<dbReference type="Pfam" id="PF00291">
    <property type="entry name" value="PALP"/>
    <property type="match status" value="1"/>
</dbReference>
<evidence type="ECO:0000313" key="5">
    <source>
        <dbReference type="Proteomes" id="UP000481033"/>
    </source>
</evidence>
<reference evidence="4 5" key="1">
    <citation type="journal article" date="2020" name="Microb. Ecol.">
        <title>Ecogenomics of the Marine Benthic Filamentous Cyanobacterium Adonisia.</title>
        <authorList>
            <person name="Walter J.M."/>
            <person name="Coutinho F.H."/>
            <person name="Leomil L."/>
            <person name="Hargreaves P.I."/>
            <person name="Campeao M.E."/>
            <person name="Vieira V.V."/>
            <person name="Silva B.S."/>
            <person name="Fistarol G.O."/>
            <person name="Salomon P.S."/>
            <person name="Sawabe T."/>
            <person name="Mino S."/>
            <person name="Hosokawa M."/>
            <person name="Miyashita H."/>
            <person name="Maruyama F."/>
            <person name="van Verk M.C."/>
            <person name="Dutilh B.E."/>
            <person name="Thompson C.C."/>
            <person name="Thompson F.L."/>
        </authorList>
    </citation>
    <scope>NUCLEOTIDE SEQUENCE [LARGE SCALE GENOMIC DNA]</scope>
    <source>
        <strain evidence="4 5">CCMR0081</strain>
    </source>
</reference>
<keyword evidence="2" id="KW-0663">Pyridoxal phosphate</keyword>
<keyword evidence="5" id="KW-1185">Reference proteome</keyword>
<dbReference type="PANTHER" id="PTHR42937">
    <property type="match status" value="1"/>
</dbReference>
<dbReference type="Gene3D" id="3.40.50.1100">
    <property type="match status" value="2"/>
</dbReference>